<reference evidence="1 2" key="1">
    <citation type="submission" date="2016-10" db="EMBL/GenBank/DDBJ databases">
        <title>Genome sequence of Mycobacterium talmonii.</title>
        <authorList>
            <person name="Greninger A.L."/>
            <person name="Elliott B."/>
            <person name="Vasireddy S."/>
            <person name="Vasireddy R."/>
        </authorList>
    </citation>
    <scope>NUCLEOTIDE SEQUENCE [LARGE SCALE GENOMIC DNA]</scope>
    <source>
        <strain evidence="2">NE-TNMC-100812</strain>
    </source>
</reference>
<comment type="caution">
    <text evidence="1">The sequence shown here is derived from an EMBL/GenBank/DDBJ whole genome shotgun (WGS) entry which is preliminary data.</text>
</comment>
<accession>A0A1S1NFF8</accession>
<dbReference type="Proteomes" id="UP000179734">
    <property type="component" value="Unassembled WGS sequence"/>
</dbReference>
<evidence type="ECO:0000313" key="1">
    <source>
        <dbReference type="EMBL" id="OHU99784.1"/>
    </source>
</evidence>
<name>A0A1S1NFF8_9MYCO</name>
<gene>
    <name evidence="1" type="ORF">BKN37_18830</name>
</gene>
<evidence type="ECO:0000313" key="2">
    <source>
        <dbReference type="Proteomes" id="UP000179734"/>
    </source>
</evidence>
<sequence>MRDFHTYSTYGGSAVQFTTSSGVRCRIWDPLASFQPWTGIECWGQLPGVAPNLNLAVASVYPYDKDTHTAFNSGPVPQERAVYSFFEHTDLSKHETSGLQQTPVDPASYHPLAAGQMILVPGSRGAPTINDAMCAADPDDTLTCEMQNAWGRGETHGFRLSPHGSRAY</sequence>
<protein>
    <submittedName>
        <fullName evidence="1">Uncharacterized protein</fullName>
    </submittedName>
</protein>
<organism evidence="1 2">
    <name type="scientific">Mycobacterium talmoniae</name>
    <dbReference type="NCBI Taxonomy" id="1858794"/>
    <lineage>
        <taxon>Bacteria</taxon>
        <taxon>Bacillati</taxon>
        <taxon>Actinomycetota</taxon>
        <taxon>Actinomycetes</taxon>
        <taxon>Mycobacteriales</taxon>
        <taxon>Mycobacteriaceae</taxon>
        <taxon>Mycobacterium</taxon>
    </lineage>
</organism>
<dbReference type="AlphaFoldDB" id="A0A1S1NFF8"/>
<dbReference type="RefSeq" id="WP_071028492.1">
    <property type="nucleotide sequence ID" value="NZ_MLQM01000119.1"/>
</dbReference>
<proteinExistence type="predicted"/>
<keyword evidence="2" id="KW-1185">Reference proteome</keyword>
<dbReference type="EMBL" id="MLQM01000119">
    <property type="protein sequence ID" value="OHU99784.1"/>
    <property type="molecule type" value="Genomic_DNA"/>
</dbReference>